<dbReference type="PANTHER" id="PTHR46160">
    <property type="entry name" value="ALPHA-TECTORIN-RELATED"/>
    <property type="match status" value="1"/>
</dbReference>
<dbReference type="InterPro" id="IPR001846">
    <property type="entry name" value="VWF_type-D"/>
</dbReference>
<name>A0A8J1T6V5_OWEFU</name>
<gene>
    <name evidence="1" type="ORF">OFUS_LOCUS10726</name>
</gene>
<sequence length="374" mass="41598">MQIGKDFAALLSLTIFLATLGTVVGKFPYPWSFDDTYGHGICQGSGDVHHTTFDDWRSIDFQGPCLYTLTRLCCGSCNKKEDKFCPLTDFHVKIKQRPVGTPAYPLAYVDYIVVEICGYSVILDEGKWAVVETTHANYLSNPFTTYSSSVLSLPRVWNCEGGTQFKLSKWGTNGIQFETKFMIIYNMPAFVKVKLSKKYKSKVCGICGNFNGIAKDDLVTRDGIDVSGYPDGFIWSVADTHIGNSWKVYNPGQPDCKELDPSKIPTTWKGKREVSPEPSALCETYLAQNKAMIKYCSPKDIEYALQECNEDAKASNLVSQAAIKEAICAAMVQMMANCPVSRTSEGGSLEELSKKYGCYQQSIVREAARLSDRQ</sequence>
<evidence type="ECO:0000313" key="2">
    <source>
        <dbReference type="Proteomes" id="UP000749559"/>
    </source>
</evidence>
<accession>A0A8J1T6V5</accession>
<evidence type="ECO:0000313" key="1">
    <source>
        <dbReference type="EMBL" id="CAH1784552.1"/>
    </source>
</evidence>
<reference evidence="1" key="1">
    <citation type="submission" date="2022-03" db="EMBL/GenBank/DDBJ databases">
        <authorList>
            <person name="Martin C."/>
        </authorList>
    </citation>
    <scope>NUCLEOTIDE SEQUENCE</scope>
</reference>
<dbReference type="PANTHER" id="PTHR46160:SF9">
    <property type="entry name" value="PROTEIN PRY2-RELATED"/>
    <property type="match status" value="1"/>
</dbReference>
<proteinExistence type="predicted"/>
<dbReference type="AlphaFoldDB" id="A0A8J1T6V5"/>
<dbReference type="OrthoDB" id="6141664at2759"/>
<protein>
    <submittedName>
        <fullName evidence="1">Uncharacterized protein</fullName>
    </submittedName>
</protein>
<dbReference type="EMBL" id="CAIIXF020000005">
    <property type="protein sequence ID" value="CAH1784552.1"/>
    <property type="molecule type" value="Genomic_DNA"/>
</dbReference>
<organism evidence="1 2">
    <name type="scientific">Owenia fusiformis</name>
    <name type="common">Polychaete worm</name>
    <dbReference type="NCBI Taxonomy" id="6347"/>
    <lineage>
        <taxon>Eukaryota</taxon>
        <taxon>Metazoa</taxon>
        <taxon>Spiralia</taxon>
        <taxon>Lophotrochozoa</taxon>
        <taxon>Annelida</taxon>
        <taxon>Polychaeta</taxon>
        <taxon>Sedentaria</taxon>
        <taxon>Canalipalpata</taxon>
        <taxon>Sabellida</taxon>
        <taxon>Oweniida</taxon>
        <taxon>Oweniidae</taxon>
        <taxon>Owenia</taxon>
    </lineage>
</organism>
<dbReference type="Proteomes" id="UP000749559">
    <property type="component" value="Unassembled WGS sequence"/>
</dbReference>
<dbReference type="SMART" id="SM00216">
    <property type="entry name" value="VWD"/>
    <property type="match status" value="1"/>
</dbReference>
<dbReference type="InterPro" id="IPR052749">
    <property type="entry name" value="Alpha-tectorin"/>
</dbReference>
<keyword evidence="2" id="KW-1185">Reference proteome</keyword>
<dbReference type="Pfam" id="PF00094">
    <property type="entry name" value="VWD"/>
    <property type="match status" value="1"/>
</dbReference>
<comment type="caution">
    <text evidence="1">The sequence shown here is derived from an EMBL/GenBank/DDBJ whole genome shotgun (WGS) entry which is preliminary data.</text>
</comment>
<dbReference type="PROSITE" id="PS51233">
    <property type="entry name" value="VWFD"/>
    <property type="match status" value="1"/>
</dbReference>